<evidence type="ECO:0000256" key="1">
    <source>
        <dbReference type="SAM" id="MobiDB-lite"/>
    </source>
</evidence>
<feature type="compositionally biased region" description="Low complexity" evidence="1">
    <location>
        <begin position="27"/>
        <end position="50"/>
    </location>
</feature>
<sequence>MPPKRGRGAAGGAGGAGRGAGRGGSAIGAAAPAGAGRGGATSAAPAGPASHVTTIGVKRPAFGKSGRAITVITNHFPCKIPTGIIYHYDGACVV</sequence>
<keyword evidence="3" id="KW-1185">Reference proteome</keyword>
<organism evidence="2 3">
    <name type="scientific">Thanatephorus cucumeris (strain AG1-IB / isolate 7/3/14)</name>
    <name type="common">Lettuce bottom rot fungus</name>
    <name type="synonym">Rhizoctonia solani</name>
    <dbReference type="NCBI Taxonomy" id="1108050"/>
    <lineage>
        <taxon>Eukaryota</taxon>
        <taxon>Fungi</taxon>
        <taxon>Dikarya</taxon>
        <taxon>Basidiomycota</taxon>
        <taxon>Agaricomycotina</taxon>
        <taxon>Agaricomycetes</taxon>
        <taxon>Cantharellales</taxon>
        <taxon>Ceratobasidiaceae</taxon>
        <taxon>Rhizoctonia</taxon>
        <taxon>Rhizoctonia solani AG-1</taxon>
    </lineage>
</organism>
<reference evidence="2 3" key="1">
    <citation type="submission" date="2014-11" db="EMBL/GenBank/DDBJ databases">
        <authorList>
            <person name="Wibberg Daniel"/>
        </authorList>
    </citation>
    <scope>NUCLEOTIDE SEQUENCE [LARGE SCALE GENOMIC DNA]</scope>
    <source>
        <strain evidence="2">Rhizoctonia solani AG1-IB 7/3/14</strain>
    </source>
</reference>
<accession>A0A0B7F8D9</accession>
<feature type="compositionally biased region" description="Gly residues" evidence="1">
    <location>
        <begin position="8"/>
        <end position="26"/>
    </location>
</feature>
<dbReference type="AlphaFoldDB" id="A0A0B7F8D9"/>
<evidence type="ECO:0000313" key="2">
    <source>
        <dbReference type="EMBL" id="CEL52478.1"/>
    </source>
</evidence>
<evidence type="ECO:0000313" key="3">
    <source>
        <dbReference type="Proteomes" id="UP000059188"/>
    </source>
</evidence>
<name>A0A0B7F8D9_THACB</name>
<dbReference type="STRING" id="1108050.A0A0B7F8D9"/>
<protein>
    <submittedName>
        <fullName evidence="2">Uncharacterized protein</fullName>
    </submittedName>
</protein>
<dbReference type="EMBL" id="LN679100">
    <property type="protein sequence ID" value="CEL52478.1"/>
    <property type="molecule type" value="Genomic_DNA"/>
</dbReference>
<dbReference type="Proteomes" id="UP000059188">
    <property type="component" value="Unassembled WGS sequence"/>
</dbReference>
<feature type="region of interest" description="Disordered" evidence="1">
    <location>
        <begin position="1"/>
        <end position="51"/>
    </location>
</feature>
<dbReference type="OrthoDB" id="10252740at2759"/>
<proteinExistence type="predicted"/>
<gene>
    <name evidence="2" type="ORF">RSOLAG1IB_01019</name>
</gene>